<reference evidence="5 6" key="1">
    <citation type="submission" date="2017-12" db="EMBL/GenBank/DDBJ databases">
        <authorList>
            <person name="Pombert J.-F."/>
            <person name="Haag K.L."/>
            <person name="Ebert D."/>
        </authorList>
    </citation>
    <scope>NUCLEOTIDE SEQUENCE [LARGE SCALE GENOMIC DNA]</scope>
    <source>
        <strain evidence="5">FI-OER-3-3</strain>
    </source>
</reference>
<dbReference type="GO" id="GO:0003723">
    <property type="term" value="F:RNA binding"/>
    <property type="evidence" value="ECO:0007669"/>
    <property type="project" value="TreeGrafter"/>
</dbReference>
<dbReference type="GO" id="GO:0000463">
    <property type="term" value="P:maturation of LSU-rRNA from tricistronic rRNA transcript (SSU-rRNA, 5.8S rRNA, LSU-rRNA)"/>
    <property type="evidence" value="ECO:0007669"/>
    <property type="project" value="TreeGrafter"/>
</dbReference>
<evidence type="ECO:0000313" key="6">
    <source>
        <dbReference type="Proteomes" id="UP000292362"/>
    </source>
</evidence>
<dbReference type="GO" id="GO:0022625">
    <property type="term" value="C:cytosolic large ribosomal subunit"/>
    <property type="evidence" value="ECO:0007669"/>
    <property type="project" value="TreeGrafter"/>
</dbReference>
<dbReference type="Pfam" id="PF00327">
    <property type="entry name" value="Ribosomal_L30"/>
    <property type="match status" value="1"/>
</dbReference>
<evidence type="ECO:0000256" key="3">
    <source>
        <dbReference type="ARBA" id="ARBA00023274"/>
    </source>
</evidence>
<proteinExistence type="inferred from homology"/>
<dbReference type="InterPro" id="IPR016082">
    <property type="entry name" value="Ribosomal_uL30_ferredoxin-like"/>
</dbReference>
<dbReference type="EMBL" id="PITJ01002153">
    <property type="protein sequence ID" value="TBT97640.1"/>
    <property type="molecule type" value="Genomic_DNA"/>
</dbReference>
<dbReference type="VEuPathDB" id="MicrosporidiaDB:CWI37_2153p0020"/>
<comment type="similarity">
    <text evidence="1">Belongs to the universal ribosomal protein uL30 family.</text>
</comment>
<dbReference type="PANTHER" id="PTHR11524:SF16">
    <property type="entry name" value="LARGE RIBOSOMAL SUBUNIT PROTEIN UL30"/>
    <property type="match status" value="1"/>
</dbReference>
<keyword evidence="3" id="KW-0687">Ribonucleoprotein</keyword>
<dbReference type="FunFam" id="3.30.1390.20:FF:000004">
    <property type="entry name" value="60S ribosomal protein L7"/>
    <property type="match status" value="1"/>
</dbReference>
<dbReference type="InterPro" id="IPR018038">
    <property type="entry name" value="Ribosomal_uL30_CS"/>
</dbReference>
<feature type="domain" description="Large ribosomal subunit protein uL30-like ferredoxin-like fold" evidence="4">
    <location>
        <begin position="86"/>
        <end position="135"/>
    </location>
</feature>
<dbReference type="PANTHER" id="PTHR11524">
    <property type="entry name" value="60S RIBOSOMAL PROTEIN L7"/>
    <property type="match status" value="1"/>
</dbReference>
<dbReference type="InterPro" id="IPR039699">
    <property type="entry name" value="Ribosomal_uL30"/>
</dbReference>
<dbReference type="GO" id="GO:0003735">
    <property type="term" value="F:structural constituent of ribosome"/>
    <property type="evidence" value="ECO:0007669"/>
    <property type="project" value="TreeGrafter"/>
</dbReference>
<dbReference type="CDD" id="cd01657">
    <property type="entry name" value="Ribosomal_L7_archeal_euk"/>
    <property type="match status" value="1"/>
</dbReference>
<sequence length="242" mass="28391">MNTSTTVEAPFSFTKKQEYLEKMEIIKQKQLTLLEQRKVQNKEYADRTTLSLISDYKKEISEEKRKEQESIKNNSFYIPKEPNFFLVIRIRSICNVPPKVKKILELFRLRRMNNAVLLKNNSSIRVMLQKVRNYICYGFIDIYMLRELIYKRGIGRINGKEVNISNEVLEDYFKGEIKCVEEVVNHLYGGSSMFKRVNNFLCPFTLSCPLKGFKGKKGKDYLQGGCAGFQYDKIGELVERMI</sequence>
<accession>A0A4Q9KTU0</accession>
<name>A0A4Q9KTU0_9MICR</name>
<dbReference type="Gene3D" id="3.30.1390.20">
    <property type="entry name" value="Ribosomal protein L30, ferredoxin-like fold domain"/>
    <property type="match status" value="1"/>
</dbReference>
<evidence type="ECO:0000259" key="4">
    <source>
        <dbReference type="Pfam" id="PF00327"/>
    </source>
</evidence>
<dbReference type="InterPro" id="IPR036919">
    <property type="entry name" value="Ribo_uL30_ferredoxin-like_sf"/>
</dbReference>
<dbReference type="Proteomes" id="UP000292362">
    <property type="component" value="Unassembled WGS sequence"/>
</dbReference>
<evidence type="ECO:0000313" key="5">
    <source>
        <dbReference type="EMBL" id="TBT97640.1"/>
    </source>
</evidence>
<evidence type="ECO:0000256" key="1">
    <source>
        <dbReference type="ARBA" id="ARBA00007594"/>
    </source>
</evidence>
<dbReference type="Gene3D" id="1.10.15.30">
    <property type="match status" value="1"/>
</dbReference>
<dbReference type="PROSITE" id="PS00634">
    <property type="entry name" value="RIBOSOMAL_L30"/>
    <property type="match status" value="1"/>
</dbReference>
<protein>
    <submittedName>
        <fullName evidence="5">Ribosomal protein L7</fullName>
    </submittedName>
</protein>
<dbReference type="InterPro" id="IPR035808">
    <property type="entry name" value="Ribosomal_uL30_euk_arc"/>
</dbReference>
<evidence type="ECO:0000256" key="2">
    <source>
        <dbReference type="ARBA" id="ARBA00022980"/>
    </source>
</evidence>
<keyword evidence="2 5" id="KW-0689">Ribosomal protein</keyword>
<dbReference type="SUPFAM" id="SSF55129">
    <property type="entry name" value="Ribosomal protein L30p/L7e"/>
    <property type="match status" value="1"/>
</dbReference>
<dbReference type="AlphaFoldDB" id="A0A4Q9KTU0"/>
<organism evidence="5 6">
    <name type="scientific">Hamiltosporidium tvaerminnensis</name>
    <dbReference type="NCBI Taxonomy" id="1176355"/>
    <lineage>
        <taxon>Eukaryota</taxon>
        <taxon>Fungi</taxon>
        <taxon>Fungi incertae sedis</taxon>
        <taxon>Microsporidia</taxon>
        <taxon>Dubosqiidae</taxon>
        <taxon>Hamiltosporidium</taxon>
    </lineage>
</organism>
<gene>
    <name evidence="5" type="ORF">CWI37_2153p0020</name>
</gene>
<comment type="caution">
    <text evidence="5">The sequence shown here is derived from an EMBL/GenBank/DDBJ whole genome shotgun (WGS) entry which is preliminary data.</text>
</comment>